<dbReference type="InterPro" id="IPR014284">
    <property type="entry name" value="RNA_pol_sigma-70_dom"/>
</dbReference>
<feature type="domain" description="RNA polymerase sigma-70 region 2" evidence="7">
    <location>
        <begin position="24"/>
        <end position="90"/>
    </location>
</feature>
<dbReference type="PROSITE" id="PS01063">
    <property type="entry name" value="SIGMA70_ECF"/>
    <property type="match status" value="1"/>
</dbReference>
<comment type="similarity">
    <text evidence="1 6">Belongs to the sigma-70 factor family. ECF subfamily.</text>
</comment>
<evidence type="ECO:0000259" key="8">
    <source>
        <dbReference type="Pfam" id="PF08281"/>
    </source>
</evidence>
<keyword evidence="4 6" id="KW-0238">DNA-binding</keyword>
<comment type="caution">
    <text evidence="9">The sequence shown here is derived from an EMBL/GenBank/DDBJ whole genome shotgun (WGS) entry which is preliminary data.</text>
</comment>
<dbReference type="SUPFAM" id="SSF88659">
    <property type="entry name" value="Sigma3 and sigma4 domains of RNA polymerase sigma factors"/>
    <property type="match status" value="1"/>
</dbReference>
<reference evidence="9" key="1">
    <citation type="journal article" date="2021" name="PeerJ">
        <title>Extensive microbial diversity within the chicken gut microbiome revealed by metagenomics and culture.</title>
        <authorList>
            <person name="Gilroy R."/>
            <person name="Ravi A."/>
            <person name="Getino M."/>
            <person name="Pursley I."/>
            <person name="Horton D.L."/>
            <person name="Alikhan N.F."/>
            <person name="Baker D."/>
            <person name="Gharbi K."/>
            <person name="Hall N."/>
            <person name="Watson M."/>
            <person name="Adriaenssens E.M."/>
            <person name="Foster-Nyarko E."/>
            <person name="Jarju S."/>
            <person name="Secka A."/>
            <person name="Antonio M."/>
            <person name="Oren A."/>
            <person name="Chaudhuri R.R."/>
            <person name="La Ragione R."/>
            <person name="Hildebrand F."/>
            <person name="Pallen M.J."/>
        </authorList>
    </citation>
    <scope>NUCLEOTIDE SEQUENCE</scope>
    <source>
        <strain evidence="9">CHK185-1770</strain>
    </source>
</reference>
<dbReference type="Pfam" id="PF04542">
    <property type="entry name" value="Sigma70_r2"/>
    <property type="match status" value="1"/>
</dbReference>
<dbReference type="InterPro" id="IPR036388">
    <property type="entry name" value="WH-like_DNA-bd_sf"/>
</dbReference>
<keyword evidence="5 6" id="KW-0804">Transcription</keyword>
<evidence type="ECO:0000256" key="1">
    <source>
        <dbReference type="ARBA" id="ARBA00010641"/>
    </source>
</evidence>
<dbReference type="InterPro" id="IPR013249">
    <property type="entry name" value="RNA_pol_sigma70_r4_t2"/>
</dbReference>
<dbReference type="PANTHER" id="PTHR43133">
    <property type="entry name" value="RNA POLYMERASE ECF-TYPE SIGMA FACTO"/>
    <property type="match status" value="1"/>
</dbReference>
<feature type="domain" description="RNA polymerase sigma factor 70 region 4 type 2" evidence="8">
    <location>
        <begin position="114"/>
        <end position="165"/>
    </location>
</feature>
<evidence type="ECO:0000313" key="10">
    <source>
        <dbReference type="Proteomes" id="UP000826793"/>
    </source>
</evidence>
<sequence length="175" mass="20411">MEDKKDLALVKRAMRGNPKAFAALIEREQEYLYRMAFLYVRQEQDALDVVQDSIVKAYRKMKTLREPAYFRTWLTKVVINTAQDMLRQRKAEIFLEEGGDDLPASVELSSEERMDLHEAVAQLPEKYQDVVKLKYFDGYTIREISRITGMPQGTVSVYLRRAVGQLRVLLKEESL</sequence>
<dbReference type="InterPro" id="IPR039425">
    <property type="entry name" value="RNA_pol_sigma-70-like"/>
</dbReference>
<dbReference type="InterPro" id="IPR007627">
    <property type="entry name" value="RNA_pol_sigma70_r2"/>
</dbReference>
<dbReference type="InterPro" id="IPR013325">
    <property type="entry name" value="RNA_pol_sigma_r2"/>
</dbReference>
<proteinExistence type="inferred from homology"/>
<evidence type="ECO:0000313" key="9">
    <source>
        <dbReference type="EMBL" id="HJB98419.1"/>
    </source>
</evidence>
<evidence type="ECO:0000259" key="7">
    <source>
        <dbReference type="Pfam" id="PF04542"/>
    </source>
</evidence>
<dbReference type="SUPFAM" id="SSF88946">
    <property type="entry name" value="Sigma2 domain of RNA polymerase sigma factors"/>
    <property type="match status" value="1"/>
</dbReference>
<evidence type="ECO:0000256" key="5">
    <source>
        <dbReference type="ARBA" id="ARBA00023163"/>
    </source>
</evidence>
<reference evidence="9" key="2">
    <citation type="submission" date="2021-04" db="EMBL/GenBank/DDBJ databases">
        <authorList>
            <person name="Gilroy R."/>
        </authorList>
    </citation>
    <scope>NUCLEOTIDE SEQUENCE</scope>
    <source>
        <strain evidence="9">CHK185-1770</strain>
    </source>
</reference>
<dbReference type="InterPro" id="IPR000838">
    <property type="entry name" value="RNA_pol_sigma70_ECF_CS"/>
</dbReference>
<dbReference type="Proteomes" id="UP000826793">
    <property type="component" value="Unassembled WGS sequence"/>
</dbReference>
<dbReference type="EMBL" id="DWXG01000056">
    <property type="protein sequence ID" value="HJB98419.1"/>
    <property type="molecule type" value="Genomic_DNA"/>
</dbReference>
<dbReference type="PANTHER" id="PTHR43133:SF51">
    <property type="entry name" value="RNA POLYMERASE SIGMA FACTOR"/>
    <property type="match status" value="1"/>
</dbReference>
<keyword evidence="2 6" id="KW-0805">Transcription regulation</keyword>
<dbReference type="GO" id="GO:0006352">
    <property type="term" value="P:DNA-templated transcription initiation"/>
    <property type="evidence" value="ECO:0007669"/>
    <property type="project" value="InterPro"/>
</dbReference>
<accession>A0A9D2MVX4</accession>
<dbReference type="Gene3D" id="1.10.1740.10">
    <property type="match status" value="1"/>
</dbReference>
<dbReference type="Pfam" id="PF08281">
    <property type="entry name" value="Sigma70_r4_2"/>
    <property type="match status" value="1"/>
</dbReference>
<dbReference type="InterPro" id="IPR013324">
    <property type="entry name" value="RNA_pol_sigma_r3/r4-like"/>
</dbReference>
<dbReference type="Gene3D" id="1.10.10.10">
    <property type="entry name" value="Winged helix-like DNA-binding domain superfamily/Winged helix DNA-binding domain"/>
    <property type="match status" value="1"/>
</dbReference>
<evidence type="ECO:0000256" key="4">
    <source>
        <dbReference type="ARBA" id="ARBA00023125"/>
    </source>
</evidence>
<dbReference type="GO" id="GO:0016987">
    <property type="term" value="F:sigma factor activity"/>
    <property type="evidence" value="ECO:0007669"/>
    <property type="project" value="UniProtKB-KW"/>
</dbReference>
<evidence type="ECO:0000256" key="3">
    <source>
        <dbReference type="ARBA" id="ARBA00023082"/>
    </source>
</evidence>
<protein>
    <recommendedName>
        <fullName evidence="6">RNA polymerase sigma factor</fullName>
    </recommendedName>
</protein>
<gene>
    <name evidence="9" type="ORF">H9710_07560</name>
</gene>
<dbReference type="GO" id="GO:0003677">
    <property type="term" value="F:DNA binding"/>
    <property type="evidence" value="ECO:0007669"/>
    <property type="project" value="UniProtKB-KW"/>
</dbReference>
<dbReference type="NCBIfam" id="TIGR02937">
    <property type="entry name" value="sigma70-ECF"/>
    <property type="match status" value="1"/>
</dbReference>
<dbReference type="CDD" id="cd06171">
    <property type="entry name" value="Sigma70_r4"/>
    <property type="match status" value="1"/>
</dbReference>
<dbReference type="AlphaFoldDB" id="A0A9D2MVX4"/>
<keyword evidence="3 6" id="KW-0731">Sigma factor</keyword>
<organism evidence="9 10">
    <name type="scientific">Candidatus Acutalibacter pullicola</name>
    <dbReference type="NCBI Taxonomy" id="2838417"/>
    <lineage>
        <taxon>Bacteria</taxon>
        <taxon>Bacillati</taxon>
        <taxon>Bacillota</taxon>
        <taxon>Clostridia</taxon>
        <taxon>Eubacteriales</taxon>
        <taxon>Acutalibacteraceae</taxon>
        <taxon>Acutalibacter</taxon>
    </lineage>
</organism>
<evidence type="ECO:0000256" key="2">
    <source>
        <dbReference type="ARBA" id="ARBA00023015"/>
    </source>
</evidence>
<name>A0A9D2MVX4_9FIRM</name>
<evidence type="ECO:0000256" key="6">
    <source>
        <dbReference type="RuleBase" id="RU000716"/>
    </source>
</evidence>
<dbReference type="GO" id="GO:0006950">
    <property type="term" value="P:response to stress"/>
    <property type="evidence" value="ECO:0007669"/>
    <property type="project" value="UniProtKB-ARBA"/>
</dbReference>